<dbReference type="InterPro" id="IPR036869">
    <property type="entry name" value="J_dom_sf"/>
</dbReference>
<feature type="transmembrane region" description="Helical" evidence="2">
    <location>
        <begin position="208"/>
        <end position="229"/>
    </location>
</feature>
<keyword evidence="2" id="KW-0812">Transmembrane</keyword>
<evidence type="ECO:0000313" key="5">
    <source>
        <dbReference type="Proteomes" id="UP001589536"/>
    </source>
</evidence>
<feature type="domain" description="J" evidence="3">
    <location>
        <begin position="2"/>
        <end position="65"/>
    </location>
</feature>
<gene>
    <name evidence="4" type="ORF">ACFFPI_08385</name>
</gene>
<dbReference type="PROSITE" id="PS00636">
    <property type="entry name" value="DNAJ_1"/>
    <property type="match status" value="1"/>
</dbReference>
<dbReference type="RefSeq" id="WP_345043727.1">
    <property type="nucleotide sequence ID" value="NZ_BAABED010000001.1"/>
</dbReference>
<dbReference type="PANTHER" id="PTHR24074">
    <property type="entry name" value="CO-CHAPERONE PROTEIN DJLA"/>
    <property type="match status" value="1"/>
</dbReference>
<proteinExistence type="predicted"/>
<keyword evidence="2" id="KW-0472">Membrane</keyword>
<reference evidence="4 5" key="1">
    <citation type="submission" date="2024-09" db="EMBL/GenBank/DDBJ databases">
        <authorList>
            <person name="Sun Q."/>
            <person name="Mori K."/>
        </authorList>
    </citation>
    <scope>NUCLEOTIDE SEQUENCE [LARGE SCALE GENOMIC DNA]</scope>
    <source>
        <strain evidence="4 5">JCM 13519</strain>
    </source>
</reference>
<dbReference type="Gene3D" id="1.10.287.110">
    <property type="entry name" value="DnaJ domain"/>
    <property type="match status" value="1"/>
</dbReference>
<dbReference type="SMART" id="SM00271">
    <property type="entry name" value="DnaJ"/>
    <property type="match status" value="1"/>
</dbReference>
<dbReference type="EMBL" id="JBHMBH010000019">
    <property type="protein sequence ID" value="MFB9714176.1"/>
    <property type="molecule type" value="Genomic_DNA"/>
</dbReference>
<dbReference type="PROSITE" id="PS50076">
    <property type="entry name" value="DNAJ_2"/>
    <property type="match status" value="1"/>
</dbReference>
<evidence type="ECO:0000256" key="2">
    <source>
        <dbReference type="SAM" id="Phobius"/>
    </source>
</evidence>
<dbReference type="InterPro" id="IPR036259">
    <property type="entry name" value="MFS_trans_sf"/>
</dbReference>
<name>A0ABV5UP48_9MICC</name>
<feature type="transmembrane region" description="Helical" evidence="2">
    <location>
        <begin position="155"/>
        <end position="177"/>
    </location>
</feature>
<keyword evidence="5" id="KW-1185">Reference proteome</keyword>
<accession>A0ABV5UP48</accession>
<organism evidence="4 5">
    <name type="scientific">Arthrobacter methylotrophus</name>
    <dbReference type="NCBI Taxonomy" id="121291"/>
    <lineage>
        <taxon>Bacteria</taxon>
        <taxon>Bacillati</taxon>
        <taxon>Actinomycetota</taxon>
        <taxon>Actinomycetes</taxon>
        <taxon>Micrococcales</taxon>
        <taxon>Micrococcaceae</taxon>
        <taxon>Arthrobacter</taxon>
    </lineage>
</organism>
<dbReference type="PRINTS" id="PR00625">
    <property type="entry name" value="JDOMAIN"/>
</dbReference>
<feature type="transmembrane region" description="Helical" evidence="2">
    <location>
        <begin position="184"/>
        <end position="202"/>
    </location>
</feature>
<evidence type="ECO:0000256" key="1">
    <source>
        <dbReference type="SAM" id="MobiDB-lite"/>
    </source>
</evidence>
<evidence type="ECO:0000259" key="3">
    <source>
        <dbReference type="PROSITE" id="PS50076"/>
    </source>
</evidence>
<dbReference type="InterPro" id="IPR050817">
    <property type="entry name" value="DjlA_DnaK_co-chaperone"/>
</dbReference>
<feature type="compositionally biased region" description="Basic and acidic residues" evidence="1">
    <location>
        <begin position="88"/>
        <end position="97"/>
    </location>
</feature>
<dbReference type="InterPro" id="IPR018253">
    <property type="entry name" value="DnaJ_domain_CS"/>
</dbReference>
<dbReference type="SUPFAM" id="SSF46565">
    <property type="entry name" value="Chaperone J-domain"/>
    <property type="match status" value="1"/>
</dbReference>
<keyword evidence="2" id="KW-1133">Transmembrane helix</keyword>
<evidence type="ECO:0000313" key="4">
    <source>
        <dbReference type="EMBL" id="MFB9714176.1"/>
    </source>
</evidence>
<dbReference type="Proteomes" id="UP001589536">
    <property type="component" value="Unassembled WGS sequence"/>
</dbReference>
<protein>
    <submittedName>
        <fullName evidence="4">J domain-containing protein</fullName>
    </submittedName>
</protein>
<feature type="transmembrane region" description="Helical" evidence="2">
    <location>
        <begin position="117"/>
        <end position="135"/>
    </location>
</feature>
<feature type="region of interest" description="Disordered" evidence="1">
    <location>
        <begin position="70"/>
        <end position="104"/>
    </location>
</feature>
<dbReference type="Pfam" id="PF00226">
    <property type="entry name" value="DnaJ"/>
    <property type="match status" value="1"/>
</dbReference>
<dbReference type="SUPFAM" id="SSF103473">
    <property type="entry name" value="MFS general substrate transporter"/>
    <property type="match status" value="1"/>
</dbReference>
<comment type="caution">
    <text evidence="4">The sequence shown here is derived from an EMBL/GenBank/DDBJ whole genome shotgun (WGS) entry which is preliminary data.</text>
</comment>
<dbReference type="CDD" id="cd06257">
    <property type="entry name" value="DnaJ"/>
    <property type="match status" value="1"/>
</dbReference>
<sequence length="238" mass="26174">MNRYDVLGVKENATQEEIKKAYRRLAAKTHPDRNGEDMTPLFRSVQDAYETLSNPLKRAAYDRELNPVSAPQPEPAAYAGSQASYHYQEPEPRHAPEESAAPAAAPRSVRDVKIRRIKIWSIVTFFAALSGYWLVQEIQLWQLVQPTGGLRLLTFQGLPAIVYALLWAFGTLVAAVADDISTALKTPFGCAAIAGGFAFITATGSTGIWIPALVTGIIFSFIIGLAVRLKDQLADWVR</sequence>
<dbReference type="InterPro" id="IPR001623">
    <property type="entry name" value="DnaJ_domain"/>
</dbReference>